<dbReference type="Proteomes" id="UP000176409">
    <property type="component" value="Unassembled WGS sequence"/>
</dbReference>
<dbReference type="Pfam" id="PF19289">
    <property type="entry name" value="PmbA_TldD_3rd"/>
    <property type="match status" value="1"/>
</dbReference>
<dbReference type="SUPFAM" id="SSF111283">
    <property type="entry name" value="Putative modulator of DNA gyrase, PmbA/TldD"/>
    <property type="match status" value="1"/>
</dbReference>
<dbReference type="Gene3D" id="3.30.2290.10">
    <property type="entry name" value="PmbA/TldD superfamily"/>
    <property type="match status" value="1"/>
</dbReference>
<dbReference type="InterPro" id="IPR036059">
    <property type="entry name" value="TldD/PmbA_sf"/>
</dbReference>
<evidence type="ECO:0000313" key="3">
    <source>
        <dbReference type="Proteomes" id="UP000176409"/>
    </source>
</evidence>
<protein>
    <recommendedName>
        <fullName evidence="1">Metalloprotease TldD/E C-terminal domain-containing protein</fullName>
    </recommendedName>
</protein>
<dbReference type="PANTHER" id="PTHR43666:SF1">
    <property type="entry name" value="CONSERVED PROTEIN"/>
    <property type="match status" value="1"/>
</dbReference>
<name>A0A1F6B134_9BACT</name>
<dbReference type="PANTHER" id="PTHR43666">
    <property type="entry name" value="TLDD PROTEIN"/>
    <property type="match status" value="1"/>
</dbReference>
<dbReference type="InterPro" id="IPR045569">
    <property type="entry name" value="Metalloprtase-TldD/E_C"/>
</dbReference>
<dbReference type="GO" id="GO:0008237">
    <property type="term" value="F:metallopeptidase activity"/>
    <property type="evidence" value="ECO:0007669"/>
    <property type="project" value="InterPro"/>
</dbReference>
<dbReference type="InterPro" id="IPR035068">
    <property type="entry name" value="TldD/PmbA_N"/>
</dbReference>
<comment type="caution">
    <text evidence="2">The sequence shown here is derived from an EMBL/GenBank/DDBJ whole genome shotgun (WGS) entry which is preliminary data.</text>
</comment>
<evidence type="ECO:0000259" key="1">
    <source>
        <dbReference type="Pfam" id="PF19289"/>
    </source>
</evidence>
<reference evidence="2 3" key="1">
    <citation type="journal article" date="2016" name="Nat. Commun.">
        <title>Thousands of microbial genomes shed light on interconnected biogeochemical processes in an aquifer system.</title>
        <authorList>
            <person name="Anantharaman K."/>
            <person name="Brown C.T."/>
            <person name="Hug L.A."/>
            <person name="Sharon I."/>
            <person name="Castelle C.J."/>
            <person name="Probst A.J."/>
            <person name="Thomas B.C."/>
            <person name="Singh A."/>
            <person name="Wilkins M.J."/>
            <person name="Karaoz U."/>
            <person name="Brodie E.L."/>
            <person name="Williams K.H."/>
            <person name="Hubbard S.S."/>
            <person name="Banfield J.F."/>
        </authorList>
    </citation>
    <scope>NUCLEOTIDE SEQUENCE [LARGE SCALE GENOMIC DNA]</scope>
</reference>
<evidence type="ECO:0000313" key="2">
    <source>
        <dbReference type="EMBL" id="OGG30630.1"/>
    </source>
</evidence>
<proteinExistence type="predicted"/>
<gene>
    <name evidence="2" type="ORF">A2973_05495</name>
</gene>
<organism evidence="2 3">
    <name type="scientific">Candidatus Gottesmanbacteria bacterium RIFCSPLOWO2_01_FULL_49_10</name>
    <dbReference type="NCBI Taxonomy" id="1798396"/>
    <lineage>
        <taxon>Bacteria</taxon>
        <taxon>Candidatus Gottesmaniibacteriota</taxon>
    </lineage>
</organism>
<dbReference type="STRING" id="1798396.A2973_05495"/>
<sequence length="448" mass="49159">MLGKQKLKAMTGYALKEAKRLGVGEAEVVIWGGTEELTRFAQNHIHQSVSLTDTQIHVRCILGRKIGVARANRTDPIGIRTAVARAKMLATLQREDPHFHSLPTRNTYRRISRPRKGDKHIGSSGRAQAIAIIIRNALEHDLVASGAFSESDSELGVANSHGVWAYHIGAAASLSSIVMGERGSGFASQNTKFGSGITTNEVSDTAIYKATHGEFVDVPAGEYEVILEPPAVAELLDFFGWLGPNARIYHEDVSFYQGNIGKQLFDSSLTIVDDPFQAAGYPMAFDYEGTPKKKITLVNRGVAQNVVYDSYHGHKYGKENTGHALLAPNTWGPIPTHMVLLPGKQNVSAMIKRVKRGLLITRFWYTRVVHHKKLILTGMTRDGTFFIEHGTIVGRARNLRYTESVLEALKDIRGIGNDLSLEGSEGSPSLVPTLHLGKFRFTGVTQHG</sequence>
<accession>A0A1F6B134</accession>
<dbReference type="GO" id="GO:0006508">
    <property type="term" value="P:proteolysis"/>
    <property type="evidence" value="ECO:0007669"/>
    <property type="project" value="InterPro"/>
</dbReference>
<feature type="domain" description="Metalloprotease TldD/E C-terminal" evidence="1">
    <location>
        <begin position="221"/>
        <end position="431"/>
    </location>
</feature>
<dbReference type="AlphaFoldDB" id="A0A1F6B134"/>
<dbReference type="EMBL" id="MFJZ01000011">
    <property type="protein sequence ID" value="OGG30630.1"/>
    <property type="molecule type" value="Genomic_DNA"/>
</dbReference>